<dbReference type="OrthoDB" id="431068at2759"/>
<dbReference type="InterPro" id="IPR000504">
    <property type="entry name" value="RRM_dom"/>
</dbReference>
<dbReference type="InterPro" id="IPR012677">
    <property type="entry name" value="Nucleotide-bd_a/b_plait_sf"/>
</dbReference>
<feature type="domain" description="RRM" evidence="5">
    <location>
        <begin position="310"/>
        <end position="391"/>
    </location>
</feature>
<dbReference type="PROSITE" id="PS50102">
    <property type="entry name" value="RRM"/>
    <property type="match status" value="3"/>
</dbReference>
<dbReference type="STRING" id="2880.D7FVS6"/>
<evidence type="ECO:0000256" key="1">
    <source>
        <dbReference type="ARBA" id="ARBA00022737"/>
    </source>
</evidence>
<feature type="domain" description="RRM" evidence="5">
    <location>
        <begin position="121"/>
        <end position="203"/>
    </location>
</feature>
<keyword evidence="2 3" id="KW-0694">RNA-binding</keyword>
<dbReference type="AlphaFoldDB" id="D7FVS6"/>
<dbReference type="Pfam" id="PF00076">
    <property type="entry name" value="RRM_1"/>
    <property type="match status" value="2"/>
</dbReference>
<dbReference type="SUPFAM" id="SSF54928">
    <property type="entry name" value="RNA-binding domain, RBD"/>
    <property type="match status" value="4"/>
</dbReference>
<reference evidence="6 7" key="1">
    <citation type="journal article" date="2010" name="Nature">
        <title>The Ectocarpus genome and the independent evolution of multicellularity in brown algae.</title>
        <authorList>
            <person name="Cock J.M."/>
            <person name="Sterck L."/>
            <person name="Rouze P."/>
            <person name="Scornet D."/>
            <person name="Allen A.E."/>
            <person name="Amoutzias G."/>
            <person name="Anthouard V."/>
            <person name="Artiguenave F."/>
            <person name="Aury J.M."/>
            <person name="Badger J.H."/>
            <person name="Beszteri B."/>
            <person name="Billiau K."/>
            <person name="Bonnet E."/>
            <person name="Bothwell J.H."/>
            <person name="Bowler C."/>
            <person name="Boyen C."/>
            <person name="Brownlee C."/>
            <person name="Carrano C.J."/>
            <person name="Charrier B."/>
            <person name="Cho G.Y."/>
            <person name="Coelho S.M."/>
            <person name="Collen J."/>
            <person name="Corre E."/>
            <person name="Da Silva C."/>
            <person name="Delage L."/>
            <person name="Delaroque N."/>
            <person name="Dittami S.M."/>
            <person name="Doulbeau S."/>
            <person name="Elias M."/>
            <person name="Farnham G."/>
            <person name="Gachon C.M."/>
            <person name="Gschloessl B."/>
            <person name="Heesch S."/>
            <person name="Jabbari K."/>
            <person name="Jubin C."/>
            <person name="Kawai H."/>
            <person name="Kimura K."/>
            <person name="Kloareg B."/>
            <person name="Kupper F.C."/>
            <person name="Lang D."/>
            <person name="Le Bail A."/>
            <person name="Leblanc C."/>
            <person name="Lerouge P."/>
            <person name="Lohr M."/>
            <person name="Lopez P.J."/>
            <person name="Martens C."/>
            <person name="Maumus F."/>
            <person name="Michel G."/>
            <person name="Miranda-Saavedra D."/>
            <person name="Morales J."/>
            <person name="Moreau H."/>
            <person name="Motomura T."/>
            <person name="Nagasato C."/>
            <person name="Napoli C.A."/>
            <person name="Nelson D.R."/>
            <person name="Nyvall-Collen P."/>
            <person name="Peters A.F."/>
            <person name="Pommier C."/>
            <person name="Potin P."/>
            <person name="Poulain J."/>
            <person name="Quesneville H."/>
            <person name="Read B."/>
            <person name="Rensing S.A."/>
            <person name="Ritter A."/>
            <person name="Rousvoal S."/>
            <person name="Samanta M."/>
            <person name="Samson G."/>
            <person name="Schroeder D.C."/>
            <person name="Segurens B."/>
            <person name="Strittmatter M."/>
            <person name="Tonon T."/>
            <person name="Tregear J.W."/>
            <person name="Valentin K."/>
            <person name="von Dassow P."/>
            <person name="Yamagishi T."/>
            <person name="Van de Peer Y."/>
            <person name="Wincker P."/>
        </authorList>
    </citation>
    <scope>NUCLEOTIDE SEQUENCE [LARGE SCALE GENOMIC DNA]</scope>
    <source>
        <strain evidence="7">Ec32 / CCAP1310/4</strain>
    </source>
</reference>
<dbReference type="SMART" id="SM00360">
    <property type="entry name" value="RRM"/>
    <property type="match status" value="4"/>
</dbReference>
<dbReference type="CDD" id="cd12254">
    <property type="entry name" value="RRM_hnRNPH_ESRPs_RBM12_like"/>
    <property type="match status" value="1"/>
</dbReference>
<dbReference type="Gene3D" id="3.30.70.330">
    <property type="match status" value="4"/>
</dbReference>
<dbReference type="EMBL" id="FN648486">
    <property type="protein sequence ID" value="CBJ25446.1"/>
    <property type="molecule type" value="Genomic_DNA"/>
</dbReference>
<keyword evidence="7" id="KW-1185">Reference proteome</keyword>
<feature type="compositionally biased region" description="Low complexity" evidence="4">
    <location>
        <begin position="39"/>
        <end position="99"/>
    </location>
</feature>
<dbReference type="InParanoid" id="D7FVS6"/>
<feature type="region of interest" description="Disordered" evidence="4">
    <location>
        <begin position="39"/>
        <end position="118"/>
    </location>
</feature>
<feature type="compositionally biased region" description="Acidic residues" evidence="4">
    <location>
        <begin position="100"/>
        <end position="109"/>
    </location>
</feature>
<evidence type="ECO:0000256" key="2">
    <source>
        <dbReference type="ARBA" id="ARBA00022884"/>
    </source>
</evidence>
<feature type="domain" description="RRM" evidence="5">
    <location>
        <begin position="209"/>
        <end position="285"/>
    </location>
</feature>
<organism evidence="6 7">
    <name type="scientific">Ectocarpus siliculosus</name>
    <name type="common">Brown alga</name>
    <name type="synonym">Conferva siliculosa</name>
    <dbReference type="NCBI Taxonomy" id="2880"/>
    <lineage>
        <taxon>Eukaryota</taxon>
        <taxon>Sar</taxon>
        <taxon>Stramenopiles</taxon>
        <taxon>Ochrophyta</taxon>
        <taxon>PX clade</taxon>
        <taxon>Phaeophyceae</taxon>
        <taxon>Ectocarpales</taxon>
        <taxon>Ectocarpaceae</taxon>
        <taxon>Ectocarpus</taxon>
    </lineage>
</organism>
<evidence type="ECO:0000256" key="3">
    <source>
        <dbReference type="PROSITE-ProRule" id="PRU00176"/>
    </source>
</evidence>
<feature type="compositionally biased region" description="Basic and acidic residues" evidence="4">
    <location>
        <begin position="402"/>
        <end position="416"/>
    </location>
</feature>
<proteinExistence type="predicted"/>
<dbReference type="EMBL" id="FN649727">
    <property type="protein sequence ID" value="CBJ25446.1"/>
    <property type="molecule type" value="Genomic_DNA"/>
</dbReference>
<accession>D7FVS6</accession>
<dbReference type="GO" id="GO:0003723">
    <property type="term" value="F:RNA binding"/>
    <property type="evidence" value="ECO:0007669"/>
    <property type="project" value="UniProtKB-UniRule"/>
</dbReference>
<gene>
    <name evidence="6" type="ORF">Esi_0003_0002</name>
</gene>
<keyword evidence="1" id="KW-0677">Repeat</keyword>
<evidence type="ECO:0000259" key="5">
    <source>
        <dbReference type="PROSITE" id="PS50102"/>
    </source>
</evidence>
<feature type="region of interest" description="Disordered" evidence="4">
    <location>
        <begin position="390"/>
        <end position="416"/>
    </location>
</feature>
<evidence type="ECO:0000313" key="7">
    <source>
        <dbReference type="Proteomes" id="UP000002630"/>
    </source>
</evidence>
<evidence type="ECO:0000256" key="4">
    <source>
        <dbReference type="SAM" id="MobiDB-lite"/>
    </source>
</evidence>
<dbReference type="CDD" id="cd00590">
    <property type="entry name" value="RRM_SF"/>
    <property type="match status" value="1"/>
</dbReference>
<name>D7FVS6_ECTSI</name>
<dbReference type="InterPro" id="IPR035979">
    <property type="entry name" value="RBD_domain_sf"/>
</dbReference>
<dbReference type="InterPro" id="IPR050666">
    <property type="entry name" value="ESRP"/>
</dbReference>
<sequence length="503" mass="55069">MTSLLSAIARGTPKAARFMAGSGAGLRATRIRTLRTLTAGPLPADSRPSPSSALSPAPAAPINQQQLQRRSLSIQSEDTNPEEAGATAAAAEEAPAAAGEGEEVSEEEVTPPPAESPEPLYLIQVDGLPFTMATEELEQWFEEAGCSPPKVTVPLWPERSIRAGQNKGKAYLHFSGEEDVRKALSLSGRSIGERWINISRLAQPLEEACTITIKGLQGFPESEVVAIFEEAVGAAPVEVKIVENPNRSRGLAFIKFEMPDLARAALHLDGTNIQNQWVDVSLHVMKQSSNEFRLGTGSQPPFGPDVPDEMVVMLKGLPFSLLEDEIKAFILNHEIAEDEIVAINVPKFNETQFNTGIAMIHFKSDESVARALELKGTHIGERWVDVSRWNERNKPNQRKSHRDQMEETRSAVKTSLKEKHPSLPVVSISGLPFHKTEEEVIEFLEASGVPRSAMLEVEMPLFLQTQNNTGTCWVVISDEGAYETLMELNGATLDDRWLTVVDA</sequence>
<dbReference type="Proteomes" id="UP000002630">
    <property type="component" value="Linkage Group LG02"/>
</dbReference>
<dbReference type="PANTHER" id="PTHR13976">
    <property type="entry name" value="HETEROGENEOUS NUCLEAR RIBONUCLEOPROTEIN-RELATED"/>
    <property type="match status" value="1"/>
</dbReference>
<protein>
    <submittedName>
        <fullName evidence="6">G-rich sequence factor 1</fullName>
    </submittedName>
</protein>
<evidence type="ECO:0000313" key="6">
    <source>
        <dbReference type="EMBL" id="CBJ25446.1"/>
    </source>
</evidence>